<accession>A0A9N8KGH1</accession>
<reference evidence="3" key="1">
    <citation type="submission" date="2020-06" db="EMBL/GenBank/DDBJ databases">
        <authorList>
            <person name="Onetto C."/>
        </authorList>
    </citation>
    <scope>NUCLEOTIDE SEQUENCE</scope>
</reference>
<dbReference type="OrthoDB" id="3912376at2759"/>
<feature type="coiled-coil region" evidence="1">
    <location>
        <begin position="94"/>
        <end position="128"/>
    </location>
</feature>
<feature type="compositionally biased region" description="Basic and acidic residues" evidence="2">
    <location>
        <begin position="56"/>
        <end position="72"/>
    </location>
</feature>
<keyword evidence="1" id="KW-0175">Coiled coil</keyword>
<feature type="region of interest" description="Disordered" evidence="2">
    <location>
        <begin position="39"/>
        <end position="72"/>
    </location>
</feature>
<dbReference type="Proteomes" id="UP000745764">
    <property type="component" value="Unassembled WGS sequence"/>
</dbReference>
<sequence length="441" mass="50336">MNPRAPHYKFQSASNSNGKDLESIYGSLRNNFVPASVSPPTMSGTYGDLAPALSDNTRELSTHSHSLRSDDERLLERARNEQLEQNQLAMHTKLLRLTDQVSELMSQRAALEKEKAEGDQTINDLRRDVTQLKALVGQHHNKLEVCKHAQALEQRFKEMTGKFEPRFQHYMTRIDKVEGLVRVAGSQIKQHAAQLGDGEDRIDQFEQASGGSTATIPQLKLSIEKLEKTQKSHKSYLQKIGETLVAHQTHMDTMTNTMNELRCKLESLSTINAGLRSNENSGPKTSLFKMDPTTDAIFKLQSKIDCLAEDVHYGSRNAESSTGNRSSSAVDVEDLVKQLGKIRNKTSTIEKDLKDQAKMRDLMDDILQAHRMTLETMFYQLTKEFHEECQPEDIVYGKQGKYDLDEKRIFMLRQRVLERLSIEDKVQLEFQRLKESQQMYS</sequence>
<comment type="caution">
    <text evidence="3">The sequence shown here is derived from an EMBL/GenBank/DDBJ whole genome shotgun (WGS) entry which is preliminary data.</text>
</comment>
<proteinExistence type="predicted"/>
<evidence type="ECO:0000313" key="4">
    <source>
        <dbReference type="Proteomes" id="UP000745764"/>
    </source>
</evidence>
<evidence type="ECO:0000313" key="3">
    <source>
        <dbReference type="EMBL" id="CAD0107235.1"/>
    </source>
</evidence>
<keyword evidence="4" id="KW-1185">Reference proteome</keyword>
<dbReference type="SUPFAM" id="SSF57997">
    <property type="entry name" value="Tropomyosin"/>
    <property type="match status" value="1"/>
</dbReference>
<evidence type="ECO:0000256" key="1">
    <source>
        <dbReference type="SAM" id="Coils"/>
    </source>
</evidence>
<name>A0A9N8KGH1_9PEZI</name>
<dbReference type="EMBL" id="CAINUL010000002">
    <property type="protein sequence ID" value="CAD0107235.1"/>
    <property type="molecule type" value="Genomic_DNA"/>
</dbReference>
<dbReference type="AlphaFoldDB" id="A0A9N8KGH1"/>
<evidence type="ECO:0000256" key="2">
    <source>
        <dbReference type="SAM" id="MobiDB-lite"/>
    </source>
</evidence>
<gene>
    <name evidence="3" type="ORF">AWRI4620_LOCUS1490</name>
</gene>
<protein>
    <submittedName>
        <fullName evidence="3">Uncharacterized protein</fullName>
    </submittedName>
</protein>
<organism evidence="3 4">
    <name type="scientific">Aureobasidium uvarum</name>
    <dbReference type="NCBI Taxonomy" id="2773716"/>
    <lineage>
        <taxon>Eukaryota</taxon>
        <taxon>Fungi</taxon>
        <taxon>Dikarya</taxon>
        <taxon>Ascomycota</taxon>
        <taxon>Pezizomycotina</taxon>
        <taxon>Dothideomycetes</taxon>
        <taxon>Dothideomycetidae</taxon>
        <taxon>Dothideales</taxon>
        <taxon>Saccotheciaceae</taxon>
        <taxon>Aureobasidium</taxon>
    </lineage>
</organism>